<evidence type="ECO:0000256" key="5">
    <source>
        <dbReference type="ARBA" id="ARBA00023034"/>
    </source>
</evidence>
<evidence type="ECO:0000256" key="1">
    <source>
        <dbReference type="ARBA" id="ARBA00004323"/>
    </source>
</evidence>
<dbReference type="RefSeq" id="XP_044427066.1">
    <property type="nucleotide sequence ID" value="XM_044571131.1"/>
</dbReference>
<evidence type="ECO:0000259" key="9">
    <source>
        <dbReference type="Pfam" id="PF04577"/>
    </source>
</evidence>
<gene>
    <name evidence="10" type="primary">LOC123151409</name>
</gene>
<dbReference type="Gramene" id="TraesCS7A03G0547900.2">
    <property type="protein sequence ID" value="TraesCS7A03G0547900.2.CDS"/>
    <property type="gene ID" value="TraesCS7A03G0547900"/>
</dbReference>
<keyword evidence="3" id="KW-0328">Glycosyltransferase</keyword>
<dbReference type="Gramene" id="TraesPARA_EIv1.0_2280060.1">
    <property type="protein sequence ID" value="TraesPARA_EIv1.0_2280060.1.CDS"/>
    <property type="gene ID" value="TraesPARA_EIv1.0_2280060"/>
</dbReference>
<protein>
    <recommendedName>
        <fullName evidence="9">Glycosyltransferase 61 catalytic domain-containing protein</fullName>
    </recommendedName>
</protein>
<reference evidence="10" key="2">
    <citation type="submission" date="2018-10" db="UniProtKB">
        <authorList>
            <consortium name="EnsemblPlants"/>
        </authorList>
    </citation>
    <scope>IDENTIFICATION</scope>
</reference>
<keyword evidence="8" id="KW-0472">Membrane</keyword>
<keyword evidence="8" id="KW-1133">Transmembrane helix</keyword>
<accession>A0A3B6RDZ1</accession>
<keyword evidence="5" id="KW-0333">Golgi apparatus</keyword>
<dbReference type="Gramene" id="TraesARI7A03G03857270.2">
    <property type="protein sequence ID" value="TraesARI7A03G03857270.2"/>
    <property type="gene ID" value="TraesARI7A03G03857270"/>
</dbReference>
<dbReference type="Gramene" id="TraesJAG7A03G03867720.2">
    <property type="protein sequence ID" value="TraesJAG7A03G03867720.2"/>
    <property type="gene ID" value="TraesJAG7A03G03867720"/>
</dbReference>
<feature type="transmembrane region" description="Helical" evidence="8">
    <location>
        <begin position="31"/>
        <end position="49"/>
    </location>
</feature>
<comment type="subcellular location">
    <subcellularLocation>
        <location evidence="1">Golgi apparatus membrane</location>
        <topology evidence="1">Single-pass type II membrane protein</topology>
    </subcellularLocation>
</comment>
<dbReference type="Pfam" id="PF04577">
    <property type="entry name" value="Glyco_transf_61"/>
    <property type="match status" value="1"/>
</dbReference>
<evidence type="ECO:0000256" key="2">
    <source>
        <dbReference type="ARBA" id="ARBA00004881"/>
    </source>
</evidence>
<feature type="domain" description="Glycosyltransferase 61 catalytic" evidence="9">
    <location>
        <begin position="405"/>
        <end position="485"/>
    </location>
</feature>
<evidence type="ECO:0000256" key="3">
    <source>
        <dbReference type="ARBA" id="ARBA00022676"/>
    </source>
</evidence>
<dbReference type="Gramene" id="TraesJUL7A03G03921170.2">
    <property type="protein sequence ID" value="TraesJUL7A03G03921170.2"/>
    <property type="gene ID" value="TraesJUL7A03G03921170"/>
</dbReference>
<dbReference type="Gramene" id="TraesCS7A02G236200.3">
    <property type="protein sequence ID" value="TraesCS7A02G236200.3"/>
    <property type="gene ID" value="TraesCS7A02G236200"/>
</dbReference>
<keyword evidence="8" id="KW-0812">Transmembrane</keyword>
<evidence type="ECO:0000256" key="6">
    <source>
        <dbReference type="ARBA" id="ARBA00023180"/>
    </source>
</evidence>
<dbReference type="Gramene" id="TraesSTA7A03G03881140.1">
    <property type="protein sequence ID" value="TraesSTA7A03G03881140.1"/>
    <property type="gene ID" value="TraesSTA7A03G03881140"/>
</dbReference>
<dbReference type="Gramene" id="TraesMAC7A03G03886760.2">
    <property type="protein sequence ID" value="TraesMAC7A03G03886760.2"/>
    <property type="gene ID" value="TraesMAC7A03G03886760"/>
</dbReference>
<reference evidence="10" key="1">
    <citation type="submission" date="2018-08" db="EMBL/GenBank/DDBJ databases">
        <authorList>
            <person name="Rossello M."/>
        </authorList>
    </citation>
    <scope>NUCLEOTIDE SEQUENCE [LARGE SCALE GENOMIC DNA]</scope>
    <source>
        <strain evidence="10">cv. Chinese Spring</strain>
    </source>
</reference>
<dbReference type="Gramene" id="TraesKAR7A01G0140770.1">
    <property type="protein sequence ID" value="cds.TraesKAR7A01G0140770.1"/>
    <property type="gene ID" value="TraesKAR7A01G0140770"/>
</dbReference>
<dbReference type="Gramene" id="TraesNOR7A03G03928650.2">
    <property type="protein sequence ID" value="TraesNOR7A03G03928650.2"/>
    <property type="gene ID" value="TraesNOR7A03G03928650"/>
</dbReference>
<dbReference type="OrthoDB" id="529273at2759"/>
<feature type="region of interest" description="Disordered" evidence="7">
    <location>
        <begin position="67"/>
        <end position="101"/>
    </location>
</feature>
<dbReference type="Proteomes" id="UP000019116">
    <property type="component" value="Chromosome 7A"/>
</dbReference>
<keyword evidence="11" id="KW-1185">Reference proteome</keyword>
<dbReference type="Gramene" id="TraesSYM7A03G03836940.2">
    <property type="protein sequence ID" value="TraesSYM7A03G03836940.2"/>
    <property type="gene ID" value="TraesSYM7A03G03836940"/>
</dbReference>
<keyword evidence="6" id="KW-0325">Glycoprotein</keyword>
<comment type="pathway">
    <text evidence="2">Glycan metabolism.</text>
</comment>
<dbReference type="Gramene" id="TraesLDM7A03G03890280.2">
    <property type="protein sequence ID" value="TraesLDM7A03G03890280.2"/>
    <property type="gene ID" value="TraesLDM7A03G03890280"/>
</dbReference>
<dbReference type="PANTHER" id="PTHR20961:SF23">
    <property type="entry name" value="OS06G0475400 PROTEIN"/>
    <property type="match status" value="1"/>
</dbReference>
<dbReference type="STRING" id="4565.A0A3B6RDZ1"/>
<evidence type="ECO:0000256" key="4">
    <source>
        <dbReference type="ARBA" id="ARBA00022679"/>
    </source>
</evidence>
<dbReference type="GO" id="GO:0016757">
    <property type="term" value="F:glycosyltransferase activity"/>
    <property type="evidence" value="ECO:0000318"/>
    <property type="project" value="GO_Central"/>
</dbReference>
<dbReference type="InterPro" id="IPR007657">
    <property type="entry name" value="Glycosyltransferase_61"/>
</dbReference>
<proteinExistence type="predicted"/>
<keyword evidence="4" id="KW-0808">Transferase</keyword>
<evidence type="ECO:0000256" key="8">
    <source>
        <dbReference type="SAM" id="Phobius"/>
    </source>
</evidence>
<dbReference type="EnsemblPlants" id="TraesCS7A02G236200.3">
    <property type="protein sequence ID" value="TraesCS7A02G236200.3"/>
    <property type="gene ID" value="TraesCS7A02G236200"/>
</dbReference>
<sequence length="580" mass="64088">MTADPSSSSSSAAAAPSVKGVARALSQHHRAVVAFLFGFFVILVLYTTASGQFGTPNTIVALRSTPAEQNGRTSPPPPPPPASSSAPDNNNSTQGAVHDMENGKKDEAAKTMGQVRIEDKNVVPGRTDMNKTTVVNSDNVQANRTDQSGQTVNEASDRMEEELIRQELGQDGGKNESNVKHGAPPKPICDLSDPRYDICEITGDARAIGGNRTILYVPPAAERGADGQEWAIKDQSRKYLEYIEKVTVKTLSAAESLVAPECTSRHAVPAVVFAMNGLTSNPWHDFSDVLVPLFITARAYDGEVQFLVTDLQPWFVDKYRLILANLSRYDIVDFNKGAGVRCHPRIVVGLRSHRDLGIDPARTPRNYTLLDFRVYIRDIFSLPPDGLGIPYKEANKNATGGVDGGTGKRKPRLMLINRGRNRKFVNIPEISAAVQAAGFEVVVVEPRRDLRLEEFSKVVDSCDVLMGAHGAGLTNFFFLRTDAAMLQVVPWGHMEHSAMIFYGVQAKEMRLRDVEYSIAAEESTLYEKYGKDHPAVRDPESIHKQGWQLGMKYYWLEQDIRLNVTRFAPTLHQLLRTLQE</sequence>
<dbReference type="PANTHER" id="PTHR20961">
    <property type="entry name" value="GLYCOSYLTRANSFERASE"/>
    <property type="match status" value="1"/>
</dbReference>
<dbReference type="AlphaFoldDB" id="A0A3B6RDZ1"/>
<dbReference type="GO" id="GO:0016763">
    <property type="term" value="F:pentosyltransferase activity"/>
    <property type="evidence" value="ECO:0007669"/>
    <property type="project" value="UniProtKB-ARBA"/>
</dbReference>
<feature type="compositionally biased region" description="Polar residues" evidence="7">
    <location>
        <begin position="130"/>
        <end position="154"/>
    </location>
</feature>
<organism evidence="10">
    <name type="scientific">Triticum aestivum</name>
    <name type="common">Wheat</name>
    <dbReference type="NCBI Taxonomy" id="4565"/>
    <lineage>
        <taxon>Eukaryota</taxon>
        <taxon>Viridiplantae</taxon>
        <taxon>Streptophyta</taxon>
        <taxon>Embryophyta</taxon>
        <taxon>Tracheophyta</taxon>
        <taxon>Spermatophyta</taxon>
        <taxon>Magnoliopsida</taxon>
        <taxon>Liliopsida</taxon>
        <taxon>Poales</taxon>
        <taxon>Poaceae</taxon>
        <taxon>BOP clade</taxon>
        <taxon>Pooideae</taxon>
        <taxon>Triticodae</taxon>
        <taxon>Triticeae</taxon>
        <taxon>Triticinae</taxon>
        <taxon>Triticum</taxon>
    </lineage>
</organism>
<dbReference type="GO" id="GO:0000139">
    <property type="term" value="C:Golgi membrane"/>
    <property type="evidence" value="ECO:0007669"/>
    <property type="project" value="UniProtKB-SubCell"/>
</dbReference>
<feature type="region of interest" description="Disordered" evidence="7">
    <location>
        <begin position="125"/>
        <end position="158"/>
    </location>
</feature>
<name>A0A3B6RDZ1_WHEAT</name>
<dbReference type="InterPro" id="IPR049625">
    <property type="entry name" value="Glyco_transf_61_cat"/>
</dbReference>
<evidence type="ECO:0000313" key="10">
    <source>
        <dbReference type="EnsemblPlants" id="TraesCS7A02G236200.3"/>
    </source>
</evidence>
<evidence type="ECO:0000256" key="7">
    <source>
        <dbReference type="SAM" id="MobiDB-lite"/>
    </source>
</evidence>
<dbReference type="KEGG" id="taes:123151409"/>
<dbReference type="Gramene" id="TraesLAC7A03G03838610.2">
    <property type="protein sequence ID" value="TraesLAC7A03G03838610.2"/>
    <property type="gene ID" value="TraesLAC7A03G03838610"/>
</dbReference>
<dbReference type="GeneID" id="123151409"/>
<evidence type="ECO:0000313" key="11">
    <source>
        <dbReference type="Proteomes" id="UP000019116"/>
    </source>
</evidence>